<evidence type="ECO:0000313" key="1">
    <source>
        <dbReference type="EMBL" id="QYI86512.1"/>
    </source>
</evidence>
<dbReference type="Proteomes" id="UP000827317">
    <property type="component" value="Segment"/>
</dbReference>
<name>A0AAE7WH06_9CAUD</name>
<sequence length="75" mass="8513">MKLTSVTFKPSAERFPPIVAIDLDQLTPNEYVTLRNLGYDTQLSKITKRTFEELEGHLGIRGDVAKKNGFYVLVK</sequence>
<dbReference type="EMBL" id="MZ333456">
    <property type="protein sequence ID" value="QYI86512.1"/>
    <property type="molecule type" value="Genomic_DNA"/>
</dbReference>
<organism evidence="1 2">
    <name type="scientific">Enterococcus phage VEsP-1</name>
    <dbReference type="NCBI Taxonomy" id="2859528"/>
    <lineage>
        <taxon>Viruses</taxon>
        <taxon>Duplodnaviria</taxon>
        <taxon>Heunggongvirae</taxon>
        <taxon>Uroviricota</taxon>
        <taxon>Caudoviricetes</taxon>
        <taxon>Vespunovirus</taxon>
        <taxon>Vespunovirus vesp1</taxon>
    </lineage>
</organism>
<reference evidence="1" key="1">
    <citation type="submission" date="2021-06" db="EMBL/GenBank/DDBJ databases">
        <title>Comparison of different enterococcal bacteriophages isolated from single source.</title>
        <authorList>
            <person name="Tkachev P.V."/>
            <person name="Azarov D.V."/>
            <person name="Goncharov N.E."/>
            <person name="Goncharov A.E."/>
            <person name="Suvorov A.N."/>
        </authorList>
    </citation>
    <scope>NUCLEOTIDE SEQUENCE [LARGE SCALE GENOMIC DNA]</scope>
</reference>
<protein>
    <submittedName>
        <fullName evidence="1">Uncharacterized protein</fullName>
    </submittedName>
</protein>
<evidence type="ECO:0000313" key="2">
    <source>
        <dbReference type="Proteomes" id="UP000827317"/>
    </source>
</evidence>
<proteinExistence type="predicted"/>
<keyword evidence="2" id="KW-1185">Reference proteome</keyword>
<accession>A0AAE7WH06</accession>